<accession>A0A975BFE3</accession>
<dbReference type="KEGG" id="dmm:dnm_004030"/>
<protein>
    <submittedName>
        <fullName evidence="1">Uncharacterized protein</fullName>
    </submittedName>
</protein>
<proteinExistence type="predicted"/>
<reference evidence="1" key="1">
    <citation type="journal article" date="2021" name="Microb. Physiol.">
        <title>Proteogenomic Insights into the Physiology of Marine, Sulfate-Reducing, Filamentous Desulfonema limicola and Desulfonema magnum.</title>
        <authorList>
            <person name="Schnaars V."/>
            <person name="Wohlbrand L."/>
            <person name="Scheve S."/>
            <person name="Hinrichs C."/>
            <person name="Reinhardt R."/>
            <person name="Rabus R."/>
        </authorList>
    </citation>
    <scope>NUCLEOTIDE SEQUENCE</scope>
    <source>
        <strain evidence="1">4be13</strain>
    </source>
</reference>
<dbReference type="AlphaFoldDB" id="A0A975BFE3"/>
<organism evidence="1 2">
    <name type="scientific">Desulfonema magnum</name>
    <dbReference type="NCBI Taxonomy" id="45655"/>
    <lineage>
        <taxon>Bacteria</taxon>
        <taxon>Pseudomonadati</taxon>
        <taxon>Thermodesulfobacteriota</taxon>
        <taxon>Desulfobacteria</taxon>
        <taxon>Desulfobacterales</taxon>
        <taxon>Desulfococcaceae</taxon>
        <taxon>Desulfonema</taxon>
    </lineage>
</organism>
<name>A0A975BFE3_9BACT</name>
<dbReference type="EMBL" id="CP061800">
    <property type="protein sequence ID" value="QTA84407.1"/>
    <property type="molecule type" value="Genomic_DNA"/>
</dbReference>
<evidence type="ECO:0000313" key="1">
    <source>
        <dbReference type="EMBL" id="QTA84407.1"/>
    </source>
</evidence>
<evidence type="ECO:0000313" key="2">
    <source>
        <dbReference type="Proteomes" id="UP000663722"/>
    </source>
</evidence>
<dbReference type="Proteomes" id="UP000663722">
    <property type="component" value="Chromosome"/>
</dbReference>
<gene>
    <name evidence="1" type="ORF">dnm_004030</name>
</gene>
<keyword evidence="2" id="KW-1185">Reference proteome</keyword>
<sequence>MIKAMFFIPDAGRINHEFYEKDESENPNIMPPEEVST</sequence>